<evidence type="ECO:0000256" key="10">
    <source>
        <dbReference type="SAM" id="MobiDB-lite"/>
    </source>
</evidence>
<dbReference type="Gene3D" id="1.50.40.10">
    <property type="entry name" value="Mitochondrial carrier domain"/>
    <property type="match status" value="1"/>
</dbReference>
<sequence>MVSFFSSSSSSSPSSSEYNNSNLPEHRYSSDRYPVVDTSLTPIDDPAELEIIDLDEPVENDSNWQNLLLNKQHLMEYFIAGGLAGATSRTVVSPLERLKIIMQVQSAHTGQPYKGVFASLVKMYREEGFRGYMKGNGINCLRIMPYSAVQFSTYETLKVLLATDVDGSDQGQLGTGMKLFAGSLAGIASVALTFPLDLVRARLSISAAQLHGSDLEAAKLRGKELGIMSMTRKVYREEGGVRGLYRGCLATAAGVAPYVALNFVLYEKFRLYWLPKSEEDSTNGGKVALIKLACGAAAGGLSQTVTFPFDLLRRKMQVIGLEQSRRAALAPSVSPSPSFSSSFAMASSTPSSTSISTPISSVSTSVPKLDSLRPAAKHAYTYSSGTGAMIQIFKHEGIRGLYRGIWPNLLKVAPSMGVSFFTYETCLKLMHEP</sequence>
<keyword evidence="4" id="KW-0677">Repeat</keyword>
<dbReference type="EMBL" id="LN483142">
    <property type="protein sequence ID" value="CED82852.1"/>
    <property type="molecule type" value="Genomic_DNA"/>
</dbReference>
<reference evidence="11" key="1">
    <citation type="submission" date="2014-08" db="EMBL/GenBank/DDBJ databases">
        <authorList>
            <person name="Sharma Rahul"/>
            <person name="Thines Marco"/>
        </authorList>
    </citation>
    <scope>NUCLEOTIDE SEQUENCE</scope>
</reference>
<feature type="repeat" description="Solcar" evidence="8">
    <location>
        <begin position="173"/>
        <end position="272"/>
    </location>
</feature>
<evidence type="ECO:0000256" key="6">
    <source>
        <dbReference type="ARBA" id="ARBA00023128"/>
    </source>
</evidence>
<comment type="similarity">
    <text evidence="9">Belongs to the mitochondrial carrier (TC 2.A.29) family.</text>
</comment>
<dbReference type="GO" id="GO:0031966">
    <property type="term" value="C:mitochondrial membrane"/>
    <property type="evidence" value="ECO:0007669"/>
    <property type="project" value="UniProtKB-SubCell"/>
</dbReference>
<keyword evidence="2 9" id="KW-0813">Transport</keyword>
<feature type="repeat" description="Solcar" evidence="8">
    <location>
        <begin position="336"/>
        <end position="429"/>
    </location>
</feature>
<keyword evidence="5" id="KW-1133">Transmembrane helix</keyword>
<dbReference type="SUPFAM" id="SSF103506">
    <property type="entry name" value="Mitochondrial carrier"/>
    <property type="match status" value="1"/>
</dbReference>
<evidence type="ECO:0000256" key="4">
    <source>
        <dbReference type="ARBA" id="ARBA00022737"/>
    </source>
</evidence>
<feature type="compositionally biased region" description="Low complexity" evidence="10">
    <location>
        <begin position="1"/>
        <end position="16"/>
    </location>
</feature>
<evidence type="ECO:0000256" key="2">
    <source>
        <dbReference type="ARBA" id="ARBA00022448"/>
    </source>
</evidence>
<evidence type="ECO:0000313" key="11">
    <source>
        <dbReference type="EMBL" id="CED82852.1"/>
    </source>
</evidence>
<organism evidence="11">
    <name type="scientific">Phaffia rhodozyma</name>
    <name type="common">Yeast</name>
    <name type="synonym">Xanthophyllomyces dendrorhous</name>
    <dbReference type="NCBI Taxonomy" id="264483"/>
    <lineage>
        <taxon>Eukaryota</taxon>
        <taxon>Fungi</taxon>
        <taxon>Dikarya</taxon>
        <taxon>Basidiomycota</taxon>
        <taxon>Agaricomycotina</taxon>
        <taxon>Tremellomycetes</taxon>
        <taxon>Cystofilobasidiales</taxon>
        <taxon>Mrakiaceae</taxon>
        <taxon>Phaffia</taxon>
    </lineage>
</organism>
<dbReference type="GO" id="GO:0055085">
    <property type="term" value="P:transmembrane transport"/>
    <property type="evidence" value="ECO:0007669"/>
    <property type="project" value="InterPro"/>
</dbReference>
<evidence type="ECO:0000256" key="1">
    <source>
        <dbReference type="ARBA" id="ARBA00004225"/>
    </source>
</evidence>
<feature type="region of interest" description="Disordered" evidence="10">
    <location>
        <begin position="1"/>
        <end position="29"/>
    </location>
</feature>
<dbReference type="AlphaFoldDB" id="A0A0F7SL78"/>
<evidence type="ECO:0000256" key="7">
    <source>
        <dbReference type="ARBA" id="ARBA00023136"/>
    </source>
</evidence>
<dbReference type="PROSITE" id="PS50920">
    <property type="entry name" value="SOLCAR"/>
    <property type="match status" value="3"/>
</dbReference>
<dbReference type="InterPro" id="IPR018108">
    <property type="entry name" value="MCP_transmembrane"/>
</dbReference>
<proteinExistence type="inferred from homology"/>
<keyword evidence="6" id="KW-0496">Mitochondrion</keyword>
<keyword evidence="7 8" id="KW-0472">Membrane</keyword>
<comment type="subcellular location">
    <subcellularLocation>
        <location evidence="1">Mitochondrion membrane</location>
        <topology evidence="1">Multi-pass membrane protein</topology>
    </subcellularLocation>
</comment>
<evidence type="ECO:0000256" key="5">
    <source>
        <dbReference type="ARBA" id="ARBA00022989"/>
    </source>
</evidence>
<dbReference type="PRINTS" id="PR00926">
    <property type="entry name" value="MITOCARRIER"/>
</dbReference>
<evidence type="ECO:0000256" key="3">
    <source>
        <dbReference type="ARBA" id="ARBA00022692"/>
    </source>
</evidence>
<dbReference type="PANTHER" id="PTHR24089">
    <property type="entry name" value="SOLUTE CARRIER FAMILY 25"/>
    <property type="match status" value="1"/>
</dbReference>
<evidence type="ECO:0000256" key="8">
    <source>
        <dbReference type="PROSITE-ProRule" id="PRU00282"/>
    </source>
</evidence>
<dbReference type="Pfam" id="PF00153">
    <property type="entry name" value="Mito_carr"/>
    <property type="match status" value="4"/>
</dbReference>
<dbReference type="InterPro" id="IPR002067">
    <property type="entry name" value="MCP"/>
</dbReference>
<dbReference type="InterPro" id="IPR023395">
    <property type="entry name" value="MCP_dom_sf"/>
</dbReference>
<protein>
    <submittedName>
        <fullName evidence="11">Mitochondrial solute carrier protein</fullName>
    </submittedName>
</protein>
<keyword evidence="3 8" id="KW-0812">Transmembrane</keyword>
<feature type="repeat" description="Solcar" evidence="8">
    <location>
        <begin position="72"/>
        <end position="160"/>
    </location>
</feature>
<accession>A0A0F7SL78</accession>
<evidence type="ECO:0000256" key="9">
    <source>
        <dbReference type="RuleBase" id="RU000488"/>
    </source>
</evidence>
<name>A0A0F7SL78_PHARH</name>